<feature type="compositionally biased region" description="Polar residues" evidence="1">
    <location>
        <begin position="286"/>
        <end position="301"/>
    </location>
</feature>
<dbReference type="InterPro" id="IPR024453">
    <property type="entry name" value="Peptidase_C92"/>
</dbReference>
<dbReference type="SUPFAM" id="SSF54001">
    <property type="entry name" value="Cysteine proteinases"/>
    <property type="match status" value="1"/>
</dbReference>
<dbReference type="Gene3D" id="3.90.1720.10">
    <property type="entry name" value="endopeptidase domain like (from Nostoc punctiforme)"/>
    <property type="match status" value="1"/>
</dbReference>
<dbReference type="EMBL" id="CP101527">
    <property type="protein sequence ID" value="UZW76176.1"/>
    <property type="molecule type" value="Genomic_DNA"/>
</dbReference>
<keyword evidence="3" id="KW-1185">Reference proteome</keyword>
<accession>A0A9E8KKI0</accession>
<dbReference type="AlphaFoldDB" id="A0A9E8KKI0"/>
<evidence type="ECO:0000313" key="2">
    <source>
        <dbReference type="EMBL" id="UZW76176.1"/>
    </source>
</evidence>
<sequence>MRAKYTLIELVIKWLNREHPPREIPLSDFERVRYEIKPGDVILVEGRTRVSDVIKLLTQSRWSHAALYLGRLHEINHPMSRERVKSFFDGQPDVQLIVESELGRGTIVRPLTSYDRDHIRICRPRDLTYQDMQCVINYAVSRLGSDYDIRQIFDLARFLFPWWVMPRRWRSSIFQHNVGLATKTVCSTMIAEAFASIQYPILPLVKRDDQNEIKVYRRNPKLCTPSDFDYSPYFDIIKYPFIDYSNSKPHYRLMPWTREGILPTHEQGHYIVENTNAGVVNTNTETQNTSAETENTNTRNAEQNKNDKKN</sequence>
<dbReference type="RefSeq" id="WP_251811992.1">
    <property type="nucleotide sequence ID" value="NZ_CP101527.1"/>
</dbReference>
<reference evidence="2" key="1">
    <citation type="submission" date="2022-07" db="EMBL/GenBank/DDBJ databases">
        <title>Alkalimarinus sp. nov., isolated from gut of a Alitta virens.</title>
        <authorList>
            <person name="Yang A.I."/>
            <person name="Shin N.-R."/>
        </authorList>
    </citation>
    <scope>NUCLEOTIDE SEQUENCE</scope>
    <source>
        <strain evidence="2">FA028</strain>
    </source>
</reference>
<organism evidence="2 3">
    <name type="scientific">Alkalimarinus sediminis</name>
    <dbReference type="NCBI Taxonomy" id="1632866"/>
    <lineage>
        <taxon>Bacteria</taxon>
        <taxon>Pseudomonadati</taxon>
        <taxon>Pseudomonadota</taxon>
        <taxon>Gammaproteobacteria</taxon>
        <taxon>Alteromonadales</taxon>
        <taxon>Alteromonadaceae</taxon>
        <taxon>Alkalimarinus</taxon>
    </lineage>
</organism>
<dbReference type="Pfam" id="PF05708">
    <property type="entry name" value="Peptidase_C92"/>
    <property type="match status" value="1"/>
</dbReference>
<dbReference type="KEGG" id="asem:NNL22_06250"/>
<proteinExistence type="predicted"/>
<feature type="region of interest" description="Disordered" evidence="1">
    <location>
        <begin position="286"/>
        <end position="310"/>
    </location>
</feature>
<gene>
    <name evidence="2" type="ORF">NNL22_06250</name>
</gene>
<dbReference type="InterPro" id="IPR038765">
    <property type="entry name" value="Papain-like_cys_pep_sf"/>
</dbReference>
<evidence type="ECO:0000313" key="3">
    <source>
        <dbReference type="Proteomes" id="UP001164472"/>
    </source>
</evidence>
<name>A0A9E8KKI0_9ALTE</name>
<evidence type="ECO:0008006" key="4">
    <source>
        <dbReference type="Google" id="ProtNLM"/>
    </source>
</evidence>
<protein>
    <recommendedName>
        <fullName evidence="4">Permuted papain-like amidase enzyme, YaeF/YiiX, C92 family</fullName>
    </recommendedName>
</protein>
<dbReference type="Proteomes" id="UP001164472">
    <property type="component" value="Chromosome"/>
</dbReference>
<evidence type="ECO:0000256" key="1">
    <source>
        <dbReference type="SAM" id="MobiDB-lite"/>
    </source>
</evidence>